<evidence type="ECO:0000313" key="3">
    <source>
        <dbReference type="Proteomes" id="UP000184267"/>
    </source>
</evidence>
<dbReference type="OrthoDB" id="3226552at2759"/>
<feature type="region of interest" description="Disordered" evidence="1">
    <location>
        <begin position="315"/>
        <end position="392"/>
    </location>
</feature>
<reference evidence="2 3" key="1">
    <citation type="submission" date="2016-10" db="EMBL/GenBank/DDBJ databases">
        <title>Genome sequence of the basidiomycete white-rot fungus Trametes pubescens.</title>
        <authorList>
            <person name="Makela M.R."/>
            <person name="Granchi Z."/>
            <person name="Peng M."/>
            <person name="De Vries R.P."/>
            <person name="Grigoriev I."/>
            <person name="Riley R."/>
            <person name="Hilden K."/>
        </authorList>
    </citation>
    <scope>NUCLEOTIDE SEQUENCE [LARGE SCALE GENOMIC DNA]</scope>
    <source>
        <strain evidence="2 3">FBCC735</strain>
    </source>
</reference>
<dbReference type="Proteomes" id="UP000184267">
    <property type="component" value="Unassembled WGS sequence"/>
</dbReference>
<organism evidence="2 3">
    <name type="scientific">Trametes pubescens</name>
    <name type="common">White-rot fungus</name>
    <dbReference type="NCBI Taxonomy" id="154538"/>
    <lineage>
        <taxon>Eukaryota</taxon>
        <taxon>Fungi</taxon>
        <taxon>Dikarya</taxon>
        <taxon>Basidiomycota</taxon>
        <taxon>Agaricomycotina</taxon>
        <taxon>Agaricomycetes</taxon>
        <taxon>Polyporales</taxon>
        <taxon>Polyporaceae</taxon>
        <taxon>Trametes</taxon>
    </lineage>
</organism>
<feature type="region of interest" description="Disordered" evidence="1">
    <location>
        <begin position="261"/>
        <end position="293"/>
    </location>
</feature>
<gene>
    <name evidence="2" type="ORF">TRAPUB_1057</name>
</gene>
<comment type="caution">
    <text evidence="2">The sequence shown here is derived from an EMBL/GenBank/DDBJ whole genome shotgun (WGS) entry which is preliminary data.</text>
</comment>
<name>A0A1M2VKA9_TRAPU</name>
<feature type="compositionally biased region" description="Pro residues" evidence="1">
    <location>
        <begin position="339"/>
        <end position="351"/>
    </location>
</feature>
<evidence type="ECO:0000256" key="1">
    <source>
        <dbReference type="SAM" id="MobiDB-lite"/>
    </source>
</evidence>
<dbReference type="AlphaFoldDB" id="A0A1M2VKA9"/>
<accession>A0A1M2VKA9</accession>
<feature type="compositionally biased region" description="Low complexity" evidence="1">
    <location>
        <begin position="328"/>
        <end position="338"/>
    </location>
</feature>
<feature type="region of interest" description="Disordered" evidence="1">
    <location>
        <begin position="183"/>
        <end position="218"/>
    </location>
</feature>
<evidence type="ECO:0000313" key="2">
    <source>
        <dbReference type="EMBL" id="OJT08044.1"/>
    </source>
</evidence>
<dbReference type="OMA" id="HESTWTT"/>
<dbReference type="EMBL" id="MNAD01001088">
    <property type="protein sequence ID" value="OJT08044.1"/>
    <property type="molecule type" value="Genomic_DNA"/>
</dbReference>
<proteinExistence type="predicted"/>
<protein>
    <submittedName>
        <fullName evidence="2">Uncharacterized protein</fullName>
    </submittedName>
</protein>
<sequence>MNTKDIDALAERRWSELVPPHSALTFAAIWDPEEGMVTFSGAHLLDAPVDKGRDDSPYDVSPDSHSQVLTLDRFAMTAGYVHPSAGLDSFAYARDALVDAETAMDSRSCLGLASNAGGLRVPPGIHTAPDSPAAASSMALASLVNAPFRKGLVKDLVERGKQAYQMRARRPDIQVQMEEDDDTIGPYQVNPYDLKYIDHPPPVRMRARRPRTAESDKTAVTDEGFFEDNRLTRGTCGTAPVLVDVNLSSAFSVTTTSTSRYVEIDHPRSEDDRQPTPTPRECDGAASQHESTWTTLRDVQRDICFNVPLEVGRRLKKPRSSQPISHVASSSTSSSPLPRLSPPTPSSPAPPSEVLARRYYNHYPNPQSHPPSALRMLAESGDTASTSGRRNSLRRTKELLHRVVSCKRGNEDDRWVCVEVQHKVKQRVCVVNL</sequence>
<keyword evidence="3" id="KW-1185">Reference proteome</keyword>
<feature type="compositionally biased region" description="Basic and acidic residues" evidence="1">
    <location>
        <begin position="262"/>
        <end position="274"/>
    </location>
</feature>